<dbReference type="EMBL" id="JACAZH010000018">
    <property type="protein sequence ID" value="KAF7346628.1"/>
    <property type="molecule type" value="Genomic_DNA"/>
</dbReference>
<evidence type="ECO:0000256" key="1">
    <source>
        <dbReference type="ARBA" id="ARBA00022741"/>
    </source>
</evidence>
<evidence type="ECO:0000313" key="5">
    <source>
        <dbReference type="Proteomes" id="UP000623467"/>
    </source>
</evidence>
<keyword evidence="2" id="KW-0067">ATP-binding</keyword>
<keyword evidence="1" id="KW-0547">Nucleotide-binding</keyword>
<dbReference type="GO" id="GO:0004674">
    <property type="term" value="F:protein serine/threonine kinase activity"/>
    <property type="evidence" value="ECO:0007669"/>
    <property type="project" value="TreeGrafter"/>
</dbReference>
<dbReference type="InterPro" id="IPR008271">
    <property type="entry name" value="Ser/Thr_kinase_AS"/>
</dbReference>
<comment type="caution">
    <text evidence="4">The sequence shown here is derived from an EMBL/GenBank/DDBJ whole genome shotgun (WGS) entry which is preliminary data.</text>
</comment>
<dbReference type="AlphaFoldDB" id="A0A8H6XSD7"/>
<evidence type="ECO:0000313" key="4">
    <source>
        <dbReference type="EMBL" id="KAF7346628.1"/>
    </source>
</evidence>
<dbReference type="SUPFAM" id="SSF56112">
    <property type="entry name" value="Protein kinase-like (PK-like)"/>
    <property type="match status" value="1"/>
</dbReference>
<reference evidence="4" key="1">
    <citation type="submission" date="2020-05" db="EMBL/GenBank/DDBJ databases">
        <title>Mycena genomes resolve the evolution of fungal bioluminescence.</title>
        <authorList>
            <person name="Tsai I.J."/>
        </authorList>
    </citation>
    <scope>NUCLEOTIDE SEQUENCE</scope>
    <source>
        <strain evidence="4">160909Yilan</strain>
    </source>
</reference>
<name>A0A8H6XSD7_9AGAR</name>
<dbReference type="InterPro" id="IPR011009">
    <property type="entry name" value="Kinase-like_dom_sf"/>
</dbReference>
<keyword evidence="4" id="KW-0808">Transferase</keyword>
<dbReference type="InterPro" id="IPR001245">
    <property type="entry name" value="Ser-Thr/Tyr_kinase_cat_dom"/>
</dbReference>
<protein>
    <submittedName>
        <fullName evidence="4">Protein kinase domain-containing protein</fullName>
    </submittedName>
</protein>
<dbReference type="PROSITE" id="PS50011">
    <property type="entry name" value="PROTEIN_KINASE_DOM"/>
    <property type="match status" value="1"/>
</dbReference>
<feature type="domain" description="Protein kinase" evidence="3">
    <location>
        <begin position="96"/>
        <end position="361"/>
    </location>
</feature>
<dbReference type="InterPro" id="IPR000719">
    <property type="entry name" value="Prot_kinase_dom"/>
</dbReference>
<keyword evidence="5" id="KW-1185">Reference proteome</keyword>
<gene>
    <name evidence="4" type="ORF">MSAN_01800300</name>
</gene>
<evidence type="ECO:0000259" key="3">
    <source>
        <dbReference type="PROSITE" id="PS50011"/>
    </source>
</evidence>
<sequence length="408" mass="45380">MEKCWAHNIADRPSIVGILRKLPMNDIDRSMAASAIIEWLDGLFRDGASYDKFLACRERAAQQLVDLLQDVRLFAALRRLSRASGLHPRCFALPNLELGGQVAGGSFSDVYKASFRGQSVAAKVVRLFNTTDIDTAIQNFGQEAVIWRQLSHPNLLPFFGLYYLDQRPCLVSPWMENGDIHTFLKKNPCNIDRRISFASILDVALGVRHLHEKDVVHGDLKTANVLVTSSFRACITDFGLSSIVNGMSSIQLTNSSVRARGGTLRYQAPELLNGGHNDSHSDIFAFAYVAYELLTGKPPFQELRSPNAVITAVLAGSRPEPTMSCTGHPALWDLIQDSWQEQPQVRPTAAQIVDRLRIPAIQATVTLSESTTDWDDTLTSKFRRSLHPQPPFPTVAELEDMIFGEQAY</sequence>
<organism evidence="4 5">
    <name type="scientific">Mycena sanguinolenta</name>
    <dbReference type="NCBI Taxonomy" id="230812"/>
    <lineage>
        <taxon>Eukaryota</taxon>
        <taxon>Fungi</taxon>
        <taxon>Dikarya</taxon>
        <taxon>Basidiomycota</taxon>
        <taxon>Agaricomycotina</taxon>
        <taxon>Agaricomycetes</taxon>
        <taxon>Agaricomycetidae</taxon>
        <taxon>Agaricales</taxon>
        <taxon>Marasmiineae</taxon>
        <taxon>Mycenaceae</taxon>
        <taxon>Mycena</taxon>
    </lineage>
</organism>
<dbReference type="Proteomes" id="UP000623467">
    <property type="component" value="Unassembled WGS sequence"/>
</dbReference>
<dbReference type="GO" id="GO:0005524">
    <property type="term" value="F:ATP binding"/>
    <property type="evidence" value="ECO:0007669"/>
    <property type="project" value="UniProtKB-KW"/>
</dbReference>
<dbReference type="PANTHER" id="PTHR44329:SF298">
    <property type="entry name" value="MIXED LINEAGE KINASE DOMAIN-LIKE PROTEIN"/>
    <property type="match status" value="1"/>
</dbReference>
<proteinExistence type="predicted"/>
<dbReference type="PANTHER" id="PTHR44329">
    <property type="entry name" value="SERINE/THREONINE-PROTEIN KINASE TNNI3K-RELATED"/>
    <property type="match status" value="1"/>
</dbReference>
<evidence type="ECO:0000256" key="2">
    <source>
        <dbReference type="ARBA" id="ARBA00022840"/>
    </source>
</evidence>
<dbReference type="Pfam" id="PF07714">
    <property type="entry name" value="PK_Tyr_Ser-Thr"/>
    <property type="match status" value="1"/>
</dbReference>
<dbReference type="PROSITE" id="PS00108">
    <property type="entry name" value="PROTEIN_KINASE_ST"/>
    <property type="match status" value="1"/>
</dbReference>
<dbReference type="OrthoDB" id="4062651at2759"/>
<dbReference type="SMART" id="SM00220">
    <property type="entry name" value="S_TKc"/>
    <property type="match status" value="1"/>
</dbReference>
<keyword evidence="4" id="KW-0418">Kinase</keyword>
<accession>A0A8H6XSD7</accession>
<dbReference type="Gene3D" id="1.10.510.10">
    <property type="entry name" value="Transferase(Phosphotransferase) domain 1"/>
    <property type="match status" value="1"/>
</dbReference>
<dbReference type="InterPro" id="IPR051681">
    <property type="entry name" value="Ser/Thr_Kinases-Pseudokinases"/>
</dbReference>